<protein>
    <recommendedName>
        <fullName evidence="2">DUF8152 domain-containing protein</fullName>
    </recommendedName>
</protein>
<evidence type="ECO:0000256" key="1">
    <source>
        <dbReference type="SAM" id="MobiDB-lite"/>
    </source>
</evidence>
<dbReference type="Proteomes" id="UP000216308">
    <property type="component" value="Unassembled WGS sequence"/>
</dbReference>
<keyword evidence="4" id="KW-1185">Reference proteome</keyword>
<accession>A0A256IFZ4</accession>
<dbReference type="AlphaFoldDB" id="A0A256IFZ4"/>
<sequence length="119" mass="11955">MPDGSDERGNRAAGPADGDGADPATALHDHLVATETLPVEREAGWYLGEAQAIAADLAAGDLAESVAGERAAEVRELLAEIDGTGDVEADDHVAAARELAARIAERSGSDTGHVSGVGG</sequence>
<feature type="region of interest" description="Disordered" evidence="1">
    <location>
        <begin position="1"/>
        <end position="26"/>
    </location>
</feature>
<dbReference type="InterPro" id="IPR058465">
    <property type="entry name" value="DUF8152"/>
</dbReference>
<dbReference type="RefSeq" id="WP_094533248.1">
    <property type="nucleotide sequence ID" value="NZ_NHPJ01000103.1"/>
</dbReference>
<feature type="compositionally biased region" description="Low complexity" evidence="1">
    <location>
        <begin position="12"/>
        <end position="24"/>
    </location>
</feature>
<comment type="caution">
    <text evidence="3">The sequence shown here is derived from an EMBL/GenBank/DDBJ whole genome shotgun (WGS) entry which is preliminary data.</text>
</comment>
<dbReference type="EMBL" id="NHPJ01000103">
    <property type="protein sequence ID" value="OYR55449.1"/>
    <property type="molecule type" value="Genomic_DNA"/>
</dbReference>
<organism evidence="3 4">
    <name type="scientific">Halorubrum halodurans</name>
    <dbReference type="NCBI Taxonomy" id="1383851"/>
    <lineage>
        <taxon>Archaea</taxon>
        <taxon>Methanobacteriati</taxon>
        <taxon>Methanobacteriota</taxon>
        <taxon>Stenosarchaea group</taxon>
        <taxon>Halobacteria</taxon>
        <taxon>Halobacteriales</taxon>
        <taxon>Haloferacaceae</taxon>
        <taxon>Halorubrum</taxon>
    </lineage>
</organism>
<feature type="domain" description="DUF8152" evidence="2">
    <location>
        <begin position="25"/>
        <end position="107"/>
    </location>
</feature>
<evidence type="ECO:0000259" key="2">
    <source>
        <dbReference type="Pfam" id="PF26479"/>
    </source>
</evidence>
<gene>
    <name evidence="3" type="ORF">DJ70_11785</name>
</gene>
<proteinExistence type="predicted"/>
<evidence type="ECO:0000313" key="4">
    <source>
        <dbReference type="Proteomes" id="UP000216308"/>
    </source>
</evidence>
<name>A0A256IFZ4_9EURY</name>
<feature type="compositionally biased region" description="Basic and acidic residues" evidence="1">
    <location>
        <begin position="1"/>
        <end position="10"/>
    </location>
</feature>
<dbReference type="Pfam" id="PF26479">
    <property type="entry name" value="DUF8152"/>
    <property type="match status" value="1"/>
</dbReference>
<reference evidence="3 4" key="1">
    <citation type="journal article" date="2014" name="Front. Microbiol.">
        <title>Population and genomic analysis of the genus Halorubrum.</title>
        <authorList>
            <person name="Fullmer M.S."/>
            <person name="Soucy S.M."/>
            <person name="Swithers K.S."/>
            <person name="Makkay A.M."/>
            <person name="Wheeler R."/>
            <person name="Ventosa A."/>
            <person name="Gogarten J.P."/>
            <person name="Papke R.T."/>
        </authorList>
    </citation>
    <scope>NUCLEOTIDE SEQUENCE [LARGE SCALE GENOMIC DNA]</scope>
    <source>
        <strain evidence="3 4">Cb34</strain>
    </source>
</reference>
<evidence type="ECO:0000313" key="3">
    <source>
        <dbReference type="EMBL" id="OYR55449.1"/>
    </source>
</evidence>